<sequence length="546" mass="62056">EESPKPADKIDNSEKRRSGRRAQTYEKSDYPKKTENRKGINCVSASLLETRSKFNKPPLLSNISLRQLKDRDNTPLNLNSPAGLYDTINFFADERKSSIDSLLSSQLKRLNLDELETFDLGEASGLNTRKINNLSNLDTDYSPKGSDKNVQDFIIPELPSGESLTIDIISTWGDKNYNYNKSRIHSYQGAKHVVIKLDDVIIFDGEIARSSGDITGDINSFGDTILFTTDEEILELISDNDRNFDNGEDNSPEEIEINRPITGSTDKIGAIIPASQLSLNCNIKDSNEELFHLVDGINLTTDSDHMWIINNDPDSLVTITITFNTEVFITGLNIWNYNYSLESSYCGVKQMLVELDGKKLFDDDFKGFLLRRAPGSCHYNFFQELSFVNRPKVAVNKNYSASAERIIEDKFNIIKLSRDVLENSDYESPPVPQGFVYQIINRIYIIFNDPMTVSMIRIWNYSKTLERRVKEFGIFVDDLLVYNGMLAENDANGTVYFSSNNYRDIQLAKSTSDQEINLLNLEKANQDEDSQPDQLLRPYTSLLPKN</sequence>
<keyword evidence="4" id="KW-1185">Reference proteome</keyword>
<name>A0A8J5R1Z3_9HYME</name>
<dbReference type="OrthoDB" id="304622at2759"/>
<feature type="compositionally biased region" description="Basic and acidic residues" evidence="1">
    <location>
        <begin position="1"/>
        <end position="16"/>
    </location>
</feature>
<dbReference type="Proteomes" id="UP000729913">
    <property type="component" value="Unassembled WGS sequence"/>
</dbReference>
<dbReference type="Pfam" id="PF14652">
    <property type="entry name" value="DUF4457"/>
    <property type="match status" value="1"/>
</dbReference>
<evidence type="ECO:0000259" key="2">
    <source>
        <dbReference type="Pfam" id="PF14652"/>
    </source>
</evidence>
<feature type="domain" description="KATNIP" evidence="2">
    <location>
        <begin position="282"/>
        <end position="439"/>
    </location>
</feature>
<reference evidence="3" key="1">
    <citation type="submission" date="2020-03" db="EMBL/GenBank/DDBJ databases">
        <authorList>
            <person name="Chebbi M.A."/>
            <person name="Drezen J.M."/>
        </authorList>
    </citation>
    <scope>NUCLEOTIDE SEQUENCE</scope>
    <source>
        <tissue evidence="3">Whole body</tissue>
    </source>
</reference>
<organism evidence="3 4">
    <name type="scientific">Cotesia typhae</name>
    <dbReference type="NCBI Taxonomy" id="2053667"/>
    <lineage>
        <taxon>Eukaryota</taxon>
        <taxon>Metazoa</taxon>
        <taxon>Ecdysozoa</taxon>
        <taxon>Arthropoda</taxon>
        <taxon>Hexapoda</taxon>
        <taxon>Insecta</taxon>
        <taxon>Pterygota</taxon>
        <taxon>Neoptera</taxon>
        <taxon>Endopterygota</taxon>
        <taxon>Hymenoptera</taxon>
        <taxon>Apocrita</taxon>
        <taxon>Ichneumonoidea</taxon>
        <taxon>Braconidae</taxon>
        <taxon>Microgastrinae</taxon>
        <taxon>Cotesia</taxon>
    </lineage>
</organism>
<comment type="caution">
    <text evidence="3">The sequence shown here is derived from an EMBL/GenBank/DDBJ whole genome shotgun (WGS) entry which is preliminary data.</text>
</comment>
<dbReference type="PANTHER" id="PTHR21534:SF0">
    <property type="entry name" value="KATANIN-INTERACTING PROTEIN"/>
    <property type="match status" value="1"/>
</dbReference>
<feature type="region of interest" description="Disordered" evidence="1">
    <location>
        <begin position="526"/>
        <end position="546"/>
    </location>
</feature>
<evidence type="ECO:0000313" key="3">
    <source>
        <dbReference type="EMBL" id="KAG8040602.1"/>
    </source>
</evidence>
<gene>
    <name evidence="3" type="ORF">G9C98_002598</name>
</gene>
<feature type="region of interest" description="Disordered" evidence="1">
    <location>
        <begin position="1"/>
        <end position="36"/>
    </location>
</feature>
<protein>
    <recommendedName>
        <fullName evidence="2">KATNIP domain-containing protein</fullName>
    </recommendedName>
</protein>
<accession>A0A8J5R1Z3</accession>
<proteinExistence type="predicted"/>
<feature type="compositionally biased region" description="Basic and acidic residues" evidence="1">
    <location>
        <begin position="23"/>
        <end position="36"/>
    </location>
</feature>
<evidence type="ECO:0000256" key="1">
    <source>
        <dbReference type="SAM" id="MobiDB-lite"/>
    </source>
</evidence>
<evidence type="ECO:0000313" key="4">
    <source>
        <dbReference type="Proteomes" id="UP000729913"/>
    </source>
</evidence>
<dbReference type="InterPro" id="IPR026704">
    <property type="entry name" value="KATNIP"/>
</dbReference>
<dbReference type="EMBL" id="JAAOIC020000020">
    <property type="protein sequence ID" value="KAG8040602.1"/>
    <property type="molecule type" value="Genomic_DNA"/>
</dbReference>
<dbReference type="PANTHER" id="PTHR21534">
    <property type="entry name" value="KATANIN-INTERACTING PROTEIN"/>
    <property type="match status" value="1"/>
</dbReference>
<feature type="non-terminal residue" evidence="3">
    <location>
        <position position="546"/>
    </location>
</feature>
<dbReference type="AlphaFoldDB" id="A0A8J5R1Z3"/>
<reference evidence="3" key="2">
    <citation type="submission" date="2021-04" db="EMBL/GenBank/DDBJ databases">
        <title>Genome-wide patterns of bracovirus chromosomal integration into multiple host tissues during parasitism.</title>
        <authorList>
            <person name="Chebbi M.A.C."/>
        </authorList>
    </citation>
    <scope>NUCLEOTIDE SEQUENCE</scope>
    <source>
        <tissue evidence="3">Whole body</tissue>
    </source>
</reference>
<dbReference type="InterPro" id="IPR027859">
    <property type="entry name" value="KATNIP_dom"/>
</dbReference>